<protein>
    <recommendedName>
        <fullName evidence="3">Reverse transcriptase zinc-binding domain</fullName>
    </recommendedName>
</protein>
<dbReference type="OrthoDB" id="1938246at2759"/>
<organism evidence="1 2">
    <name type="scientific">Macleaya cordata</name>
    <name type="common">Five-seeded plume-poppy</name>
    <name type="synonym">Bocconia cordata</name>
    <dbReference type="NCBI Taxonomy" id="56857"/>
    <lineage>
        <taxon>Eukaryota</taxon>
        <taxon>Viridiplantae</taxon>
        <taxon>Streptophyta</taxon>
        <taxon>Embryophyta</taxon>
        <taxon>Tracheophyta</taxon>
        <taxon>Spermatophyta</taxon>
        <taxon>Magnoliopsida</taxon>
        <taxon>Ranunculales</taxon>
        <taxon>Papaveraceae</taxon>
        <taxon>Papaveroideae</taxon>
        <taxon>Macleaya</taxon>
    </lineage>
</organism>
<dbReference type="EMBL" id="MVGT01002234">
    <property type="protein sequence ID" value="OVA08900.1"/>
    <property type="molecule type" value="Genomic_DNA"/>
</dbReference>
<name>A0A200QEJ1_MACCD</name>
<dbReference type="AlphaFoldDB" id="A0A200QEJ1"/>
<sequence length="111" mass="12982">MIARNAWRLVEEPNSLWGRMLKTKYFRTSDFLQSKCPSSASWAWRCLHTIKEKIKPFITWIVGDGKFIDPWCDRWIPDIGVPSPKPNTIPDQTLKVADLIDQDMRETQATF</sequence>
<evidence type="ECO:0000313" key="2">
    <source>
        <dbReference type="Proteomes" id="UP000195402"/>
    </source>
</evidence>
<reference evidence="1 2" key="1">
    <citation type="journal article" date="2017" name="Mol. Plant">
        <title>The Genome of Medicinal Plant Macleaya cordata Provides New Insights into Benzylisoquinoline Alkaloids Metabolism.</title>
        <authorList>
            <person name="Liu X."/>
            <person name="Liu Y."/>
            <person name="Huang P."/>
            <person name="Ma Y."/>
            <person name="Qing Z."/>
            <person name="Tang Q."/>
            <person name="Cao H."/>
            <person name="Cheng P."/>
            <person name="Zheng Y."/>
            <person name="Yuan Z."/>
            <person name="Zhou Y."/>
            <person name="Liu J."/>
            <person name="Tang Z."/>
            <person name="Zhuo Y."/>
            <person name="Zhang Y."/>
            <person name="Yu L."/>
            <person name="Huang J."/>
            <person name="Yang P."/>
            <person name="Peng Q."/>
            <person name="Zhang J."/>
            <person name="Jiang W."/>
            <person name="Zhang Z."/>
            <person name="Lin K."/>
            <person name="Ro D.K."/>
            <person name="Chen X."/>
            <person name="Xiong X."/>
            <person name="Shang Y."/>
            <person name="Huang S."/>
            <person name="Zeng J."/>
        </authorList>
    </citation>
    <scope>NUCLEOTIDE SEQUENCE [LARGE SCALE GENOMIC DNA]</scope>
    <source>
        <strain evidence="2">cv. BLH2017</strain>
        <tissue evidence="1">Root</tissue>
    </source>
</reference>
<dbReference type="Proteomes" id="UP000195402">
    <property type="component" value="Unassembled WGS sequence"/>
</dbReference>
<evidence type="ECO:0000313" key="1">
    <source>
        <dbReference type="EMBL" id="OVA08900.1"/>
    </source>
</evidence>
<proteinExistence type="predicted"/>
<comment type="caution">
    <text evidence="1">The sequence shown here is derived from an EMBL/GenBank/DDBJ whole genome shotgun (WGS) entry which is preliminary data.</text>
</comment>
<keyword evidence="2" id="KW-1185">Reference proteome</keyword>
<evidence type="ECO:0008006" key="3">
    <source>
        <dbReference type="Google" id="ProtNLM"/>
    </source>
</evidence>
<dbReference type="InParanoid" id="A0A200QEJ1"/>
<gene>
    <name evidence="1" type="ORF">BVC80_901g19</name>
</gene>
<accession>A0A200QEJ1</accession>